<feature type="domain" description="N-acetyltransferase" evidence="1">
    <location>
        <begin position="3"/>
        <end position="163"/>
    </location>
</feature>
<evidence type="ECO:0000313" key="2">
    <source>
        <dbReference type="EMBL" id="WGW04184.1"/>
    </source>
</evidence>
<name>A0ABY8QHR2_9RHOB</name>
<reference evidence="2 3" key="1">
    <citation type="submission" date="2023-05" db="EMBL/GenBank/DDBJ databases">
        <title>YMD87, complete Genome.</title>
        <authorList>
            <person name="Zhang J."/>
            <person name="Xu X."/>
        </authorList>
    </citation>
    <scope>NUCLEOTIDE SEQUENCE [LARGE SCALE GENOMIC DNA]</scope>
    <source>
        <strain evidence="2 3">YMD87</strain>
    </source>
</reference>
<keyword evidence="3" id="KW-1185">Reference proteome</keyword>
<dbReference type="CDD" id="cd04301">
    <property type="entry name" value="NAT_SF"/>
    <property type="match status" value="1"/>
</dbReference>
<dbReference type="Gene3D" id="3.40.630.30">
    <property type="match status" value="1"/>
</dbReference>
<proteinExistence type="predicted"/>
<dbReference type="Proteomes" id="UP001241605">
    <property type="component" value="Chromosome"/>
</dbReference>
<accession>A0ABY8QHR2</accession>
<gene>
    <name evidence="2" type="ORF">QF118_01215</name>
</gene>
<dbReference type="PANTHER" id="PTHR43138:SF1">
    <property type="entry name" value="N-ACETYLTRANSFERASE ACA1"/>
    <property type="match status" value="1"/>
</dbReference>
<organism evidence="2 3">
    <name type="scientific">Tropicibacter oceani</name>
    <dbReference type="NCBI Taxonomy" id="3058420"/>
    <lineage>
        <taxon>Bacteria</taxon>
        <taxon>Pseudomonadati</taxon>
        <taxon>Pseudomonadota</taxon>
        <taxon>Alphaproteobacteria</taxon>
        <taxon>Rhodobacterales</taxon>
        <taxon>Roseobacteraceae</taxon>
        <taxon>Tropicibacter</taxon>
    </lineage>
</organism>
<protein>
    <submittedName>
        <fullName evidence="2">GNAT family N-acetyltransferase</fullName>
    </submittedName>
</protein>
<dbReference type="RefSeq" id="WP_282300815.1">
    <property type="nucleotide sequence ID" value="NZ_CP124616.1"/>
</dbReference>
<dbReference type="PANTHER" id="PTHR43138">
    <property type="entry name" value="ACETYLTRANSFERASE, GNAT FAMILY"/>
    <property type="match status" value="1"/>
</dbReference>
<dbReference type="Pfam" id="PF00583">
    <property type="entry name" value="Acetyltransf_1"/>
    <property type="match status" value="1"/>
</dbReference>
<dbReference type="EMBL" id="CP124616">
    <property type="protein sequence ID" value="WGW04184.1"/>
    <property type="molecule type" value="Genomic_DNA"/>
</dbReference>
<evidence type="ECO:0000259" key="1">
    <source>
        <dbReference type="PROSITE" id="PS51186"/>
    </source>
</evidence>
<dbReference type="InterPro" id="IPR016181">
    <property type="entry name" value="Acyl_CoA_acyltransferase"/>
</dbReference>
<dbReference type="InterPro" id="IPR000182">
    <property type="entry name" value="GNAT_dom"/>
</dbReference>
<sequence length="163" mass="17898">MSITIRPATDVDKPAVWAMLEPVFRGGDTYAIDADIPQDEALAYWFGPERRVFVAEDGGTVLGTYYMVRNQKGGGSHVCNCGYVTAAAARGKGIAREMLAHSLKVAPEFGFRAMQYNFVVSTNTRAIDTWQRAGFEVIGRLPGAFNHPVQGYVDALVMYRSLV</sequence>
<dbReference type="InterPro" id="IPR052742">
    <property type="entry name" value="Mito_N-acetyltransferase"/>
</dbReference>
<dbReference type="PROSITE" id="PS51186">
    <property type="entry name" value="GNAT"/>
    <property type="match status" value="1"/>
</dbReference>
<evidence type="ECO:0000313" key="3">
    <source>
        <dbReference type="Proteomes" id="UP001241605"/>
    </source>
</evidence>
<dbReference type="SUPFAM" id="SSF55729">
    <property type="entry name" value="Acyl-CoA N-acyltransferases (Nat)"/>
    <property type="match status" value="1"/>
</dbReference>